<evidence type="ECO:0008006" key="3">
    <source>
        <dbReference type="Google" id="ProtNLM"/>
    </source>
</evidence>
<name>A0AAV2DWF2_9ROSI</name>
<protein>
    <recommendedName>
        <fullName evidence="3">RNase H type-1 domain-containing protein</fullName>
    </recommendedName>
</protein>
<proteinExistence type="predicted"/>
<gene>
    <name evidence="1" type="ORF">LTRI10_LOCUS19442</name>
</gene>
<keyword evidence="2" id="KW-1185">Reference proteome</keyword>
<dbReference type="AlphaFoldDB" id="A0AAV2DWF2"/>
<organism evidence="1 2">
    <name type="scientific">Linum trigynum</name>
    <dbReference type="NCBI Taxonomy" id="586398"/>
    <lineage>
        <taxon>Eukaryota</taxon>
        <taxon>Viridiplantae</taxon>
        <taxon>Streptophyta</taxon>
        <taxon>Embryophyta</taxon>
        <taxon>Tracheophyta</taxon>
        <taxon>Spermatophyta</taxon>
        <taxon>Magnoliopsida</taxon>
        <taxon>eudicotyledons</taxon>
        <taxon>Gunneridae</taxon>
        <taxon>Pentapetalae</taxon>
        <taxon>rosids</taxon>
        <taxon>fabids</taxon>
        <taxon>Malpighiales</taxon>
        <taxon>Linaceae</taxon>
        <taxon>Linum</taxon>
    </lineage>
</organism>
<evidence type="ECO:0000313" key="2">
    <source>
        <dbReference type="Proteomes" id="UP001497516"/>
    </source>
</evidence>
<dbReference type="PANTHER" id="PTHR47074:SF21">
    <property type="entry name" value="RNASE H TYPE-1 DOMAIN-CONTAINING PROTEIN"/>
    <property type="match status" value="1"/>
</dbReference>
<dbReference type="PANTHER" id="PTHR47074">
    <property type="entry name" value="BNAC02G40300D PROTEIN"/>
    <property type="match status" value="1"/>
</dbReference>
<reference evidence="1 2" key="1">
    <citation type="submission" date="2024-04" db="EMBL/GenBank/DDBJ databases">
        <authorList>
            <person name="Fracassetti M."/>
        </authorList>
    </citation>
    <scope>NUCLEOTIDE SEQUENCE [LARGE SCALE GENOMIC DNA]</scope>
</reference>
<dbReference type="InterPro" id="IPR052929">
    <property type="entry name" value="RNase_H-like_EbsB-rel"/>
</dbReference>
<dbReference type="EMBL" id="OZ034816">
    <property type="protein sequence ID" value="CAL1377819.1"/>
    <property type="molecule type" value="Genomic_DNA"/>
</dbReference>
<dbReference type="Proteomes" id="UP001497516">
    <property type="component" value="Chromosome 3"/>
</dbReference>
<sequence length="154" mass="17912">MVKCSDLRGDRDCFDWFEKVMKTVDEGSLEAWFVLLWFLWKERNSQLFNGSKIPEHEIVGRAAVYLEEYKRQKARGEVDGDRQIEKGWQRLVPDRVKINTDAGLLEGGGAGLGAIARDADGKCIFAAAKKVRNVRRWKWQKLWQRNLGYRLHTN</sequence>
<evidence type="ECO:0000313" key="1">
    <source>
        <dbReference type="EMBL" id="CAL1377819.1"/>
    </source>
</evidence>
<accession>A0AAV2DWF2</accession>